<dbReference type="GO" id="GO:0005861">
    <property type="term" value="C:troponin complex"/>
    <property type="evidence" value="ECO:0007669"/>
    <property type="project" value="InterPro"/>
</dbReference>
<evidence type="ECO:0000256" key="2">
    <source>
        <dbReference type="SAM" id="MobiDB-lite"/>
    </source>
</evidence>
<dbReference type="PANTHER" id="PTHR13738:SF1">
    <property type="entry name" value="TROPONIN I"/>
    <property type="match status" value="1"/>
</dbReference>
<dbReference type="Proteomes" id="UP000046393">
    <property type="component" value="Unplaced"/>
</dbReference>
<dbReference type="STRING" id="451379.A0A0N5ABP6"/>
<feature type="compositionally biased region" description="Basic and acidic residues" evidence="2">
    <location>
        <begin position="237"/>
        <end position="254"/>
    </location>
</feature>
<dbReference type="Gene3D" id="1.20.5.350">
    <property type="match status" value="2"/>
</dbReference>
<proteinExistence type="inferred from homology"/>
<dbReference type="PANTHER" id="PTHR13738">
    <property type="entry name" value="TROPONIN I"/>
    <property type="match status" value="1"/>
</dbReference>
<reference evidence="4" key="1">
    <citation type="submission" date="2017-02" db="UniProtKB">
        <authorList>
            <consortium name="WormBaseParasite"/>
        </authorList>
    </citation>
    <scope>IDENTIFICATION</scope>
</reference>
<keyword evidence="3" id="KW-1185">Reference proteome</keyword>
<dbReference type="InterPro" id="IPR001978">
    <property type="entry name" value="Troponin"/>
</dbReference>
<comment type="similarity">
    <text evidence="1">Belongs to the troponin I family.</text>
</comment>
<evidence type="ECO:0000313" key="3">
    <source>
        <dbReference type="Proteomes" id="UP000046393"/>
    </source>
</evidence>
<dbReference type="GO" id="GO:0006936">
    <property type="term" value="P:muscle contraction"/>
    <property type="evidence" value="ECO:0007669"/>
    <property type="project" value="TreeGrafter"/>
</dbReference>
<dbReference type="Pfam" id="PF00992">
    <property type="entry name" value="Troponin"/>
    <property type="match status" value="2"/>
</dbReference>
<feature type="region of interest" description="Disordered" evidence="2">
    <location>
        <begin position="231"/>
        <end position="303"/>
    </location>
</feature>
<feature type="region of interest" description="Disordered" evidence="2">
    <location>
        <begin position="1"/>
        <end position="62"/>
    </location>
</feature>
<organism evidence="3 4">
    <name type="scientific">Syphacia muris</name>
    <dbReference type="NCBI Taxonomy" id="451379"/>
    <lineage>
        <taxon>Eukaryota</taxon>
        <taxon>Metazoa</taxon>
        <taxon>Ecdysozoa</taxon>
        <taxon>Nematoda</taxon>
        <taxon>Chromadorea</taxon>
        <taxon>Rhabditida</taxon>
        <taxon>Spirurina</taxon>
        <taxon>Oxyuridomorpha</taxon>
        <taxon>Oxyuroidea</taxon>
        <taxon>Oxyuridae</taxon>
        <taxon>Syphacia</taxon>
    </lineage>
</organism>
<feature type="compositionally biased region" description="Basic and acidic residues" evidence="2">
    <location>
        <begin position="30"/>
        <end position="54"/>
    </location>
</feature>
<feature type="compositionally biased region" description="Basic and acidic residues" evidence="2">
    <location>
        <begin position="260"/>
        <end position="272"/>
    </location>
</feature>
<dbReference type="InterPro" id="IPR050875">
    <property type="entry name" value="Troponin_I"/>
</dbReference>
<evidence type="ECO:0000256" key="1">
    <source>
        <dbReference type="ARBA" id="ARBA00009930"/>
    </source>
</evidence>
<dbReference type="InterPro" id="IPR038077">
    <property type="entry name" value="Troponin_sf"/>
</dbReference>
<dbReference type="SUPFAM" id="SSF90250">
    <property type="entry name" value="Troponin coil-coiled subunits"/>
    <property type="match status" value="1"/>
</dbReference>
<protein>
    <submittedName>
        <fullName evidence="4">Troponin I</fullName>
    </submittedName>
</protein>
<sequence length="303" mass="35456">MNGEEQSLEVPECETVFRYGGPQGEEDDSDAKRKAEEREKKKAEVRKRLEEAGSKKKSKKGFLTPERKKKLRKLLMMKAAEDLKQQQLLKEQERQRILTQRIIPLPNVDEIEDHGEERIHCRFRTLSYVEKCICSFIVPKLEEIYNNLFEHMVKLEEEKYDINQLVMAKDAEINELTIAVNDLRGKFVKPTLKKVSKYDNKFKKMAGQKKEDKQDFRANLKVVKKENVIDNIVNKQKKPDKPEWSKKGAEKKEGEGEDKPEEKKAEEVKADEVPEEAAEEAAEEEEEGEEEAEEEEEEEEEEE</sequence>
<accession>A0A0N5ABP6</accession>
<dbReference type="AlphaFoldDB" id="A0A0N5ABP6"/>
<name>A0A0N5ABP6_9BILA</name>
<dbReference type="WBParaSite" id="SMUV_0000157201-mRNA-1">
    <property type="protein sequence ID" value="SMUV_0000157201-mRNA-1"/>
    <property type="gene ID" value="SMUV_0000157201"/>
</dbReference>
<evidence type="ECO:0000313" key="4">
    <source>
        <dbReference type="WBParaSite" id="SMUV_0000157201-mRNA-1"/>
    </source>
</evidence>
<feature type="compositionally biased region" description="Acidic residues" evidence="2">
    <location>
        <begin position="273"/>
        <end position="303"/>
    </location>
</feature>